<evidence type="ECO:0000256" key="2">
    <source>
        <dbReference type="ARBA" id="ARBA00010312"/>
    </source>
</evidence>
<dbReference type="PANTHER" id="PTHR43742:SF6">
    <property type="entry name" value="OXIDOREDUCTASE YYAE-RELATED"/>
    <property type="match status" value="1"/>
</dbReference>
<dbReference type="Gene3D" id="2.40.40.20">
    <property type="match status" value="1"/>
</dbReference>
<dbReference type="SMART" id="SM00926">
    <property type="entry name" value="Molybdop_Fe4S4"/>
    <property type="match status" value="1"/>
</dbReference>
<protein>
    <submittedName>
        <fullName evidence="10">Anaerobic dehydrogenase</fullName>
        <ecNumber evidence="10">1.8.5.5</ecNumber>
    </submittedName>
</protein>
<evidence type="ECO:0000256" key="7">
    <source>
        <dbReference type="ARBA" id="ARBA00023004"/>
    </source>
</evidence>
<evidence type="ECO:0000313" key="11">
    <source>
        <dbReference type="Proteomes" id="UP000662973"/>
    </source>
</evidence>
<dbReference type="PANTHER" id="PTHR43742">
    <property type="entry name" value="TRIMETHYLAMINE-N-OXIDE REDUCTASE"/>
    <property type="match status" value="1"/>
</dbReference>
<dbReference type="Gene3D" id="2.20.25.90">
    <property type="entry name" value="ADC-like domains"/>
    <property type="match status" value="1"/>
</dbReference>
<dbReference type="InterPro" id="IPR050612">
    <property type="entry name" value="Prok_Mopterin_Oxidored"/>
</dbReference>
<feature type="domain" description="4Fe-4S Mo/W bis-MGD-type" evidence="9">
    <location>
        <begin position="43"/>
        <end position="109"/>
    </location>
</feature>
<keyword evidence="8" id="KW-0411">Iron-sulfur</keyword>
<dbReference type="PROSITE" id="PS51257">
    <property type="entry name" value="PROKAR_LIPOPROTEIN"/>
    <property type="match status" value="1"/>
</dbReference>
<dbReference type="KEGG" id="hds:HSR122_1817"/>
<dbReference type="InterPro" id="IPR006963">
    <property type="entry name" value="Mopterin_OxRdtase_4Fe-4S_dom"/>
</dbReference>
<dbReference type="RefSeq" id="WP_229109250.1">
    <property type="nucleotide sequence ID" value="NZ_CP064788.1"/>
</dbReference>
<dbReference type="GO" id="GO:0046872">
    <property type="term" value="F:metal ion binding"/>
    <property type="evidence" value="ECO:0007669"/>
    <property type="project" value="UniProtKB-KW"/>
</dbReference>
<dbReference type="EC" id="1.8.5.5" evidence="10"/>
<evidence type="ECO:0000256" key="5">
    <source>
        <dbReference type="ARBA" id="ARBA00022729"/>
    </source>
</evidence>
<dbReference type="InterPro" id="IPR006656">
    <property type="entry name" value="Mopterin_OxRdtase"/>
</dbReference>
<dbReference type="Gene3D" id="3.30.2070.10">
    <property type="entry name" value="Formate dehydrogenase/DMSO reductase"/>
    <property type="match status" value="1"/>
</dbReference>
<dbReference type="AlphaFoldDB" id="A0A897NDU9"/>
<accession>A0A897NDU9</accession>
<dbReference type="InterPro" id="IPR009010">
    <property type="entry name" value="Asp_de-COase-like_dom_sf"/>
</dbReference>
<gene>
    <name evidence="10" type="primary">bisC</name>
    <name evidence="10" type="ORF">HSR122_1817</name>
</gene>
<dbReference type="PROSITE" id="PS00490">
    <property type="entry name" value="MOLYBDOPTERIN_PROK_2"/>
    <property type="match status" value="1"/>
</dbReference>
<evidence type="ECO:0000256" key="3">
    <source>
        <dbReference type="ARBA" id="ARBA00022505"/>
    </source>
</evidence>
<dbReference type="SUPFAM" id="SSF50692">
    <property type="entry name" value="ADC-like"/>
    <property type="match status" value="1"/>
</dbReference>
<dbReference type="GeneID" id="68852434"/>
<dbReference type="CDD" id="cd02775">
    <property type="entry name" value="MopB_CT"/>
    <property type="match status" value="1"/>
</dbReference>
<keyword evidence="11" id="KW-1185">Reference proteome</keyword>
<dbReference type="GO" id="GO:0016491">
    <property type="term" value="F:oxidoreductase activity"/>
    <property type="evidence" value="ECO:0007669"/>
    <property type="project" value="UniProtKB-KW"/>
</dbReference>
<evidence type="ECO:0000256" key="4">
    <source>
        <dbReference type="ARBA" id="ARBA00022723"/>
    </source>
</evidence>
<dbReference type="InterPro" id="IPR006657">
    <property type="entry name" value="MoPterin_dinucl-bd_dom"/>
</dbReference>
<sequence>MSERDSEGGLTRRSLLKTAAAGAVASTAGCGSILSTSSSSSLTRGTETAYGNCWQCHKACGMEVTLNEAGEATELHGIDGHPRGSAGEGTKGTLCPKGLSQLEKAYSPERIKQPHVRKDGELQKVDWDEAISYTADRLEDFADEYGPESLIEFHGWGTSGVFSTLFRNLYGCPNHVPHPTPTCFGSMAVTGTLMGLGGGNIRWIDYPNTEYILVWGRDPLESFAGQWEAKQLLKARERGAKIVTIDPVYTETAKKSDVWLPIEPRTDGALALAMANVIIEEGLYDEEFVEEYTHGFETYKEAVADKTPEWAAEKTGLAEHDGLGAETIREIAIGFAEAAPAAGITSWTGLGQSADHQKGAQNVVALTALVGNIDRPGGQRWHTSPPLSDPFEVGCEEELPNNAADNPCYLTDKESGYASMTGKPVQNRVPEMVDNGDVRGMVYYYRNPVTDGAAQEWLGTDEREGALEKMDLVVGIDAFWSETARKADVVLPEASQLEKPMFESGGYGAYNEHPWITGSKAAIEPQWNSKPGFEIVSELGREMGYEEYFPWEDKTEFINDQLEAVDLTLEELEQEHDTYYVFDDEQHRNPYEKWKGGGFAQGAEEFWFDLDKKLEGMYGKLSEQVGAEITTGPQWVEPGTIGDELTEEYPLEMLDTRTVEFSHGGDQALSLPLEQLAESYGLEHEDYRGNYLVIHPDQAGERDIEHGDMVTIASEHGEAELMAAVTEGIHPGAVSVEPYGFGRGSIQPDGDGANNMLLNSPEQIDPVSGEIDRHIAVEVSPGGDD</sequence>
<dbReference type="InterPro" id="IPR006655">
    <property type="entry name" value="Mopterin_OxRdtase_prok_CS"/>
</dbReference>
<dbReference type="EMBL" id="CP064788">
    <property type="protein sequence ID" value="QSG09203.1"/>
    <property type="molecule type" value="Genomic_DNA"/>
</dbReference>
<comment type="cofactor">
    <cofactor evidence="1">
        <name>Mo-bis(molybdopterin guanine dinucleotide)</name>
        <dbReference type="ChEBI" id="CHEBI:60539"/>
    </cofactor>
</comment>
<dbReference type="Pfam" id="PF00384">
    <property type="entry name" value="Molybdopterin"/>
    <property type="match status" value="1"/>
</dbReference>
<dbReference type="PROSITE" id="PS00932">
    <property type="entry name" value="MOLYBDOPTERIN_PROK_3"/>
    <property type="match status" value="1"/>
</dbReference>
<keyword evidence="7" id="KW-0408">Iron</keyword>
<dbReference type="SUPFAM" id="SSF53706">
    <property type="entry name" value="Formate dehydrogenase/DMSO reductase, domains 1-3"/>
    <property type="match status" value="1"/>
</dbReference>
<dbReference type="GO" id="GO:0043546">
    <property type="term" value="F:molybdopterin cofactor binding"/>
    <property type="evidence" value="ECO:0007669"/>
    <property type="project" value="InterPro"/>
</dbReference>
<evidence type="ECO:0000256" key="8">
    <source>
        <dbReference type="ARBA" id="ARBA00023014"/>
    </source>
</evidence>
<keyword evidence="6 10" id="KW-0560">Oxidoreductase</keyword>
<dbReference type="Gene3D" id="3.40.228.10">
    <property type="entry name" value="Dimethylsulfoxide Reductase, domain 2"/>
    <property type="match status" value="1"/>
</dbReference>
<evidence type="ECO:0000259" key="9">
    <source>
        <dbReference type="PROSITE" id="PS51669"/>
    </source>
</evidence>
<keyword evidence="5" id="KW-0732">Signal</keyword>
<dbReference type="Proteomes" id="UP000662973">
    <property type="component" value="Chromosome"/>
</dbReference>
<evidence type="ECO:0000313" key="10">
    <source>
        <dbReference type="EMBL" id="QSG09203.1"/>
    </source>
</evidence>
<dbReference type="PROSITE" id="PS51318">
    <property type="entry name" value="TAT"/>
    <property type="match status" value="1"/>
</dbReference>
<keyword evidence="4" id="KW-0479">Metal-binding</keyword>
<reference evidence="10 11" key="1">
    <citation type="submission" date="2020-11" db="EMBL/GenBank/DDBJ databases">
        <title>Carbohydrate-dependent, anaerobic sulfur respiration: A novel catabolism in halophilic archaea.</title>
        <authorList>
            <person name="Sorokin D.Y."/>
            <person name="Messina E."/>
            <person name="Smedile F."/>
            <person name="La Cono V."/>
            <person name="Hallsworth J.E."/>
            <person name="Yakimov M.M."/>
        </authorList>
    </citation>
    <scope>NUCLEOTIDE SEQUENCE [LARGE SCALE GENOMIC DNA]</scope>
    <source>
        <strain evidence="10 11">HSR12-2</strain>
    </source>
</reference>
<dbReference type="GO" id="GO:0051536">
    <property type="term" value="F:iron-sulfur cluster binding"/>
    <property type="evidence" value="ECO:0007669"/>
    <property type="project" value="UniProtKB-KW"/>
</dbReference>
<evidence type="ECO:0000256" key="1">
    <source>
        <dbReference type="ARBA" id="ARBA00001942"/>
    </source>
</evidence>
<dbReference type="Gene3D" id="3.40.50.740">
    <property type="match status" value="1"/>
</dbReference>
<proteinExistence type="inferred from homology"/>
<dbReference type="Pfam" id="PF01568">
    <property type="entry name" value="Molydop_binding"/>
    <property type="match status" value="1"/>
</dbReference>
<name>A0A897NDU9_9EURY</name>
<organism evidence="10 11">
    <name type="scientific">Halapricum desulfuricans</name>
    <dbReference type="NCBI Taxonomy" id="2841257"/>
    <lineage>
        <taxon>Archaea</taxon>
        <taxon>Methanobacteriati</taxon>
        <taxon>Methanobacteriota</taxon>
        <taxon>Stenosarchaea group</taxon>
        <taxon>Halobacteria</taxon>
        <taxon>Halobacteriales</taxon>
        <taxon>Haloarculaceae</taxon>
        <taxon>Halapricum</taxon>
    </lineage>
</organism>
<dbReference type="InterPro" id="IPR006311">
    <property type="entry name" value="TAT_signal"/>
</dbReference>
<evidence type="ECO:0000256" key="6">
    <source>
        <dbReference type="ARBA" id="ARBA00023002"/>
    </source>
</evidence>
<comment type="similarity">
    <text evidence="2">Belongs to the prokaryotic molybdopterin-containing oxidoreductase family.</text>
</comment>
<keyword evidence="3" id="KW-0500">Molybdenum</keyword>
<dbReference type="PROSITE" id="PS51669">
    <property type="entry name" value="4FE4S_MOW_BIS_MGD"/>
    <property type="match status" value="1"/>
</dbReference>